<feature type="non-terminal residue" evidence="1">
    <location>
        <position position="187"/>
    </location>
</feature>
<dbReference type="AlphaFoldDB" id="A0A9P6NJG1"/>
<name>A0A9P6NJG1_9BASI</name>
<reference evidence="1" key="1">
    <citation type="submission" date="2013-11" db="EMBL/GenBank/DDBJ databases">
        <title>Genome sequence of the fusiform rust pathogen reveals effectors for host alternation and coevolution with pine.</title>
        <authorList>
            <consortium name="DOE Joint Genome Institute"/>
            <person name="Smith K."/>
            <person name="Pendleton A."/>
            <person name="Kubisiak T."/>
            <person name="Anderson C."/>
            <person name="Salamov A."/>
            <person name="Aerts A."/>
            <person name="Riley R."/>
            <person name="Clum A."/>
            <person name="Lindquist E."/>
            <person name="Ence D."/>
            <person name="Campbell M."/>
            <person name="Kronenberg Z."/>
            <person name="Feau N."/>
            <person name="Dhillon B."/>
            <person name="Hamelin R."/>
            <person name="Burleigh J."/>
            <person name="Smith J."/>
            <person name="Yandell M."/>
            <person name="Nelson C."/>
            <person name="Grigoriev I."/>
            <person name="Davis J."/>
        </authorList>
    </citation>
    <scope>NUCLEOTIDE SEQUENCE</scope>
    <source>
        <strain evidence="1">G11</strain>
    </source>
</reference>
<dbReference type="OrthoDB" id="2506710at2759"/>
<protein>
    <recommendedName>
        <fullName evidence="3">Retrotransposon gag domain-containing protein</fullName>
    </recommendedName>
</protein>
<evidence type="ECO:0008006" key="3">
    <source>
        <dbReference type="Google" id="ProtNLM"/>
    </source>
</evidence>
<dbReference type="EMBL" id="MU167290">
    <property type="protein sequence ID" value="KAG0144680.1"/>
    <property type="molecule type" value="Genomic_DNA"/>
</dbReference>
<comment type="caution">
    <text evidence="1">The sequence shown here is derived from an EMBL/GenBank/DDBJ whole genome shotgun (WGS) entry which is preliminary data.</text>
</comment>
<evidence type="ECO:0000313" key="1">
    <source>
        <dbReference type="EMBL" id="KAG0144680.1"/>
    </source>
</evidence>
<evidence type="ECO:0000313" key="2">
    <source>
        <dbReference type="Proteomes" id="UP000886653"/>
    </source>
</evidence>
<organism evidence="1 2">
    <name type="scientific">Cronartium quercuum f. sp. fusiforme G11</name>
    <dbReference type="NCBI Taxonomy" id="708437"/>
    <lineage>
        <taxon>Eukaryota</taxon>
        <taxon>Fungi</taxon>
        <taxon>Dikarya</taxon>
        <taxon>Basidiomycota</taxon>
        <taxon>Pucciniomycotina</taxon>
        <taxon>Pucciniomycetes</taxon>
        <taxon>Pucciniales</taxon>
        <taxon>Coleosporiaceae</taxon>
        <taxon>Cronartium</taxon>
    </lineage>
</organism>
<accession>A0A9P6NJG1</accession>
<gene>
    <name evidence="1" type="ORF">CROQUDRAFT_46932</name>
</gene>
<dbReference type="Proteomes" id="UP000886653">
    <property type="component" value="Unassembled WGS sequence"/>
</dbReference>
<proteinExistence type="predicted"/>
<sequence>MEVIEEEKFKLIRKDIPAVKDWKKFKGEGEYNHMIFIDWVSKLKKDMCLPDYMILACLGLVLEGIAGMWYTEKSKDVDYNTWEEWAEAIKKRFGTPAWRRRMQKAFDKTRLRSEDLADPILWATAQKQRLLAARPDILPEDMIIKILEQCPGDINHAVRSRMSDESDFIGFTEVLEEVIFTTSIGRQ</sequence>
<keyword evidence="2" id="KW-1185">Reference proteome</keyword>